<dbReference type="Gene3D" id="2.60.40.640">
    <property type="match status" value="1"/>
</dbReference>
<dbReference type="PANTHER" id="PTHR11188:SF17">
    <property type="entry name" value="FI21816P1"/>
    <property type="match status" value="1"/>
</dbReference>
<dbReference type="GO" id="GO:0005829">
    <property type="term" value="C:cytosol"/>
    <property type="evidence" value="ECO:0007669"/>
    <property type="project" value="TreeGrafter"/>
</dbReference>
<evidence type="ECO:0000313" key="4">
    <source>
        <dbReference type="Proteomes" id="UP000193560"/>
    </source>
</evidence>
<dbReference type="PANTHER" id="PTHR11188">
    <property type="entry name" value="ARRESTIN DOMAIN CONTAINING PROTEIN"/>
    <property type="match status" value="1"/>
</dbReference>
<reference evidence="3 4" key="1">
    <citation type="submission" date="2016-07" db="EMBL/GenBank/DDBJ databases">
        <title>Pervasive Adenine N6-methylation of Active Genes in Fungi.</title>
        <authorList>
            <consortium name="DOE Joint Genome Institute"/>
            <person name="Mondo S.J."/>
            <person name="Dannebaum R.O."/>
            <person name="Kuo R.C."/>
            <person name="Labutti K."/>
            <person name="Haridas S."/>
            <person name="Kuo A."/>
            <person name="Salamov A."/>
            <person name="Ahrendt S.R."/>
            <person name="Lipzen A."/>
            <person name="Sullivan W."/>
            <person name="Andreopoulos W.B."/>
            <person name="Clum A."/>
            <person name="Lindquist E."/>
            <person name="Daum C."/>
            <person name="Ramamoorthy G.K."/>
            <person name="Gryganskyi A."/>
            <person name="Culley D."/>
            <person name="Magnuson J.K."/>
            <person name="James T.Y."/>
            <person name="O'Malley M.A."/>
            <person name="Stajich J.E."/>
            <person name="Spatafora J.W."/>
            <person name="Visel A."/>
            <person name="Grigoriev I.V."/>
        </authorList>
    </citation>
    <scope>NUCLEOTIDE SEQUENCE [LARGE SCALE GENOMIC DNA]</scope>
    <source>
        <strain evidence="3 4">NRRL 1336</strain>
    </source>
</reference>
<comment type="caution">
    <text evidence="3">The sequence shown here is derived from an EMBL/GenBank/DDBJ whole genome shotgun (WGS) entry which is preliminary data.</text>
</comment>
<dbReference type="InterPro" id="IPR014752">
    <property type="entry name" value="Arrestin-like_C"/>
</dbReference>
<dbReference type="GO" id="GO:0070086">
    <property type="term" value="P:ubiquitin-dependent endocytosis"/>
    <property type="evidence" value="ECO:0007669"/>
    <property type="project" value="TreeGrafter"/>
</dbReference>
<proteinExistence type="predicted"/>
<dbReference type="GO" id="GO:0005886">
    <property type="term" value="C:plasma membrane"/>
    <property type="evidence" value="ECO:0007669"/>
    <property type="project" value="TreeGrafter"/>
</dbReference>
<feature type="domain" description="Arrestin-like N-terminal" evidence="2">
    <location>
        <begin position="33"/>
        <end position="154"/>
    </location>
</feature>
<accession>A0A1X2IKE0</accession>
<dbReference type="Pfam" id="PF00339">
    <property type="entry name" value="Arrestin_N"/>
    <property type="match status" value="1"/>
</dbReference>
<evidence type="ECO:0000256" key="1">
    <source>
        <dbReference type="SAM" id="MobiDB-lite"/>
    </source>
</evidence>
<dbReference type="EMBL" id="MCGE01000009">
    <property type="protein sequence ID" value="ORZ18035.1"/>
    <property type="molecule type" value="Genomic_DNA"/>
</dbReference>
<keyword evidence="4" id="KW-1185">Reference proteome</keyword>
<sequence>MPHSKEDVTISFVVDDTFTGIMQGAANDEAEGCTLSGQCVLQVQRPVKVRRLIVYFEGRCKVHLKKSSSYGMVSAAETSETRSIFSRQQHFLGQDGDVHVLQPGAHSYHFSLDLPSHLPASFQGKRGYIRYRLTCAIYRPMFSTDLRSSMDITIKRCLMSDLTPMADRVETVHGKKHTNKIRYSASAPTMAYREGGLIRLNLAMQLQQPDHYSMKSVTCALRERIQYRTTDSQSHTVAMRSDDVFPLGYSTFCPDQAPDYDPAKHQDYNALFRLIPRVNADTNSRLVKVSHSLVVNILLERIHGAGGGDDDQDSDDGGNVTDDTDHHQSMDEDDGYTSWASDQTDDKTRFSQRLLQQQQQQQQQHEEPSGSTSGIRSCPSSPTHTHPPTPMTPPHSRASSPSLSRSSSSSSIASIFSMKNKSHDDLHKLESKAAQGKHKHRGNNGVIICTVEVPLVVTSREHTWEGQMPKPPSYLQTASEAPPGYHQSLESLPVVPTYNTPAEGQHELGQGPSQA</sequence>
<feature type="region of interest" description="Disordered" evidence="1">
    <location>
        <begin position="463"/>
        <end position="515"/>
    </location>
</feature>
<dbReference type="InterPro" id="IPR011021">
    <property type="entry name" value="Arrestin-like_N"/>
</dbReference>
<organism evidence="3 4">
    <name type="scientific">Absidia repens</name>
    <dbReference type="NCBI Taxonomy" id="90262"/>
    <lineage>
        <taxon>Eukaryota</taxon>
        <taxon>Fungi</taxon>
        <taxon>Fungi incertae sedis</taxon>
        <taxon>Mucoromycota</taxon>
        <taxon>Mucoromycotina</taxon>
        <taxon>Mucoromycetes</taxon>
        <taxon>Mucorales</taxon>
        <taxon>Cunninghamellaceae</taxon>
        <taxon>Absidia</taxon>
    </lineage>
</organism>
<protein>
    <submittedName>
        <fullName evidence="3">Or S-antigen, N-terminal domain-domain-containing protein</fullName>
    </submittedName>
</protein>
<dbReference type="GO" id="GO:0031625">
    <property type="term" value="F:ubiquitin protein ligase binding"/>
    <property type="evidence" value="ECO:0007669"/>
    <property type="project" value="TreeGrafter"/>
</dbReference>
<feature type="compositionally biased region" description="Low complexity" evidence="1">
    <location>
        <begin position="394"/>
        <end position="412"/>
    </location>
</feature>
<dbReference type="Proteomes" id="UP000193560">
    <property type="component" value="Unassembled WGS sequence"/>
</dbReference>
<evidence type="ECO:0000313" key="3">
    <source>
        <dbReference type="EMBL" id="ORZ18035.1"/>
    </source>
</evidence>
<dbReference type="AlphaFoldDB" id="A0A1X2IKE0"/>
<dbReference type="GO" id="GO:0030674">
    <property type="term" value="F:protein-macromolecule adaptor activity"/>
    <property type="evidence" value="ECO:0007669"/>
    <property type="project" value="TreeGrafter"/>
</dbReference>
<dbReference type="InterPro" id="IPR050357">
    <property type="entry name" value="Arrestin_domain-protein"/>
</dbReference>
<name>A0A1X2IKE0_9FUNG</name>
<dbReference type="SUPFAM" id="SSF81296">
    <property type="entry name" value="E set domains"/>
    <property type="match status" value="1"/>
</dbReference>
<dbReference type="OrthoDB" id="2333384at2759"/>
<dbReference type="STRING" id="90262.A0A1X2IKE0"/>
<feature type="region of interest" description="Disordered" evidence="1">
    <location>
        <begin position="304"/>
        <end position="412"/>
    </location>
</feature>
<dbReference type="InterPro" id="IPR014756">
    <property type="entry name" value="Ig_E-set"/>
</dbReference>
<gene>
    <name evidence="3" type="ORF">BCR42DRAFT_413001</name>
</gene>
<evidence type="ECO:0000259" key="2">
    <source>
        <dbReference type="Pfam" id="PF00339"/>
    </source>
</evidence>